<dbReference type="Gene3D" id="3.30.1360.10">
    <property type="entry name" value="RNA polymerase, RBP11-like subunit"/>
    <property type="match status" value="1"/>
</dbReference>
<evidence type="ECO:0000256" key="1">
    <source>
        <dbReference type="ARBA" id="ARBA00007123"/>
    </source>
</evidence>
<dbReference type="InterPro" id="IPR011263">
    <property type="entry name" value="DNA-dir_RNA_pol_RpoA/D/Rpb3"/>
</dbReference>
<dbReference type="SMART" id="SM00662">
    <property type="entry name" value="RPOLD"/>
    <property type="match status" value="1"/>
</dbReference>
<feature type="region of interest" description="Disordered" evidence="11">
    <location>
        <begin position="244"/>
        <end position="265"/>
    </location>
</feature>
<comment type="similarity">
    <text evidence="1">Belongs to the RNA polymerase alpha chain family.</text>
</comment>
<dbReference type="InterPro" id="IPR011773">
    <property type="entry name" value="DNA-dir_RpoA"/>
</dbReference>
<evidence type="ECO:0000256" key="3">
    <source>
        <dbReference type="ARBA" id="ARBA00015972"/>
    </source>
</evidence>
<name>A0A1F7VAS4_9BACT</name>
<dbReference type="Proteomes" id="UP000178723">
    <property type="component" value="Unassembled WGS sequence"/>
</dbReference>
<keyword evidence="4 13" id="KW-0240">DNA-directed RNA polymerase</keyword>
<dbReference type="InterPro" id="IPR036603">
    <property type="entry name" value="RBP11-like"/>
</dbReference>
<evidence type="ECO:0000259" key="12">
    <source>
        <dbReference type="SMART" id="SM00662"/>
    </source>
</evidence>
<dbReference type="SUPFAM" id="SSF56553">
    <property type="entry name" value="Insert subdomain of RNA polymerase alpha subunit"/>
    <property type="match status" value="1"/>
</dbReference>
<feature type="compositionally biased region" description="Basic residues" evidence="11">
    <location>
        <begin position="252"/>
        <end position="265"/>
    </location>
</feature>
<dbReference type="Gene3D" id="2.170.120.12">
    <property type="entry name" value="DNA-directed RNA polymerase, insert domain"/>
    <property type="match status" value="1"/>
</dbReference>
<evidence type="ECO:0000313" key="13">
    <source>
        <dbReference type="EMBL" id="OGL87218.1"/>
    </source>
</evidence>
<keyword evidence="7" id="KW-0804">Transcription</keyword>
<keyword evidence="5" id="KW-0808">Transferase</keyword>
<dbReference type="GO" id="GO:0003899">
    <property type="term" value="F:DNA-directed RNA polymerase activity"/>
    <property type="evidence" value="ECO:0007669"/>
    <property type="project" value="UniProtKB-EC"/>
</dbReference>
<dbReference type="Pfam" id="PF01193">
    <property type="entry name" value="RNA_pol_L"/>
    <property type="match status" value="1"/>
</dbReference>
<dbReference type="InterPro" id="IPR036643">
    <property type="entry name" value="RNApol_insert_sf"/>
</dbReference>
<dbReference type="CDD" id="cd06928">
    <property type="entry name" value="RNAP_alpha_NTD"/>
    <property type="match status" value="1"/>
</dbReference>
<dbReference type="NCBIfam" id="NF003519">
    <property type="entry name" value="PRK05182.2-5"/>
    <property type="match status" value="1"/>
</dbReference>
<gene>
    <name evidence="13" type="ORF">A3I40_03605</name>
</gene>
<organism evidence="13 14">
    <name type="scientific">Candidatus Uhrbacteria bacterium RIFCSPLOWO2_02_FULL_48_12</name>
    <dbReference type="NCBI Taxonomy" id="1802407"/>
    <lineage>
        <taxon>Bacteria</taxon>
        <taxon>Candidatus Uhriibacteriota</taxon>
    </lineage>
</organism>
<evidence type="ECO:0000256" key="2">
    <source>
        <dbReference type="ARBA" id="ARBA00012418"/>
    </source>
</evidence>
<proteinExistence type="inferred from homology"/>
<evidence type="ECO:0000256" key="10">
    <source>
        <dbReference type="ARBA" id="ARBA00048552"/>
    </source>
</evidence>
<comment type="caution">
    <text evidence="13">The sequence shown here is derived from an EMBL/GenBank/DDBJ whole genome shotgun (WGS) entry which is preliminary data.</text>
</comment>
<evidence type="ECO:0000256" key="4">
    <source>
        <dbReference type="ARBA" id="ARBA00022478"/>
    </source>
</evidence>
<dbReference type="InterPro" id="IPR011262">
    <property type="entry name" value="DNA-dir_RNA_pol_insert"/>
</dbReference>
<evidence type="ECO:0000256" key="5">
    <source>
        <dbReference type="ARBA" id="ARBA00022679"/>
    </source>
</evidence>
<comment type="catalytic activity">
    <reaction evidence="10">
        <text>RNA(n) + a ribonucleoside 5'-triphosphate = RNA(n+1) + diphosphate</text>
        <dbReference type="Rhea" id="RHEA:21248"/>
        <dbReference type="Rhea" id="RHEA-COMP:14527"/>
        <dbReference type="Rhea" id="RHEA-COMP:17342"/>
        <dbReference type="ChEBI" id="CHEBI:33019"/>
        <dbReference type="ChEBI" id="CHEBI:61557"/>
        <dbReference type="ChEBI" id="CHEBI:140395"/>
        <dbReference type="EC" id="2.7.7.6"/>
    </reaction>
</comment>
<dbReference type="STRING" id="1802407.A3I40_03605"/>
<feature type="domain" description="DNA-directed RNA polymerase RpoA/D/Rpb3-type" evidence="12">
    <location>
        <begin position="20"/>
        <end position="228"/>
    </location>
</feature>
<evidence type="ECO:0000256" key="9">
    <source>
        <dbReference type="ARBA" id="ARBA00033070"/>
    </source>
</evidence>
<evidence type="ECO:0000313" key="14">
    <source>
        <dbReference type="Proteomes" id="UP000178723"/>
    </source>
</evidence>
<protein>
    <recommendedName>
        <fullName evidence="3">DNA-directed RNA polymerase subunit alpha</fullName>
        <ecNumber evidence="2">2.7.7.6</ecNumber>
    </recommendedName>
    <alternativeName>
        <fullName evidence="9">RNA polymerase subunit alpha</fullName>
    </alternativeName>
    <alternativeName>
        <fullName evidence="8">Transcriptase subunit alpha</fullName>
    </alternativeName>
</protein>
<reference evidence="13 14" key="1">
    <citation type="journal article" date="2016" name="Nat. Commun.">
        <title>Thousands of microbial genomes shed light on interconnected biogeochemical processes in an aquifer system.</title>
        <authorList>
            <person name="Anantharaman K."/>
            <person name="Brown C.T."/>
            <person name="Hug L.A."/>
            <person name="Sharon I."/>
            <person name="Castelle C.J."/>
            <person name="Probst A.J."/>
            <person name="Thomas B.C."/>
            <person name="Singh A."/>
            <person name="Wilkins M.J."/>
            <person name="Karaoz U."/>
            <person name="Brodie E.L."/>
            <person name="Williams K.H."/>
            <person name="Hubbard S.S."/>
            <person name="Banfield J.F."/>
        </authorList>
    </citation>
    <scope>NUCLEOTIDE SEQUENCE [LARGE SCALE GENOMIC DNA]</scope>
</reference>
<dbReference type="GO" id="GO:0000428">
    <property type="term" value="C:DNA-directed RNA polymerase complex"/>
    <property type="evidence" value="ECO:0007669"/>
    <property type="project" value="UniProtKB-KW"/>
</dbReference>
<dbReference type="FunFam" id="2.170.120.12:FF:000001">
    <property type="entry name" value="DNA-directed RNA polymerase subunit alpha"/>
    <property type="match status" value="1"/>
</dbReference>
<dbReference type="EC" id="2.7.7.6" evidence="2"/>
<dbReference type="AlphaFoldDB" id="A0A1F7VAS4"/>
<evidence type="ECO:0000256" key="8">
    <source>
        <dbReference type="ARBA" id="ARBA00032524"/>
    </source>
</evidence>
<evidence type="ECO:0000256" key="11">
    <source>
        <dbReference type="SAM" id="MobiDB-lite"/>
    </source>
</evidence>
<dbReference type="EMBL" id="MGEP01000030">
    <property type="protein sequence ID" value="OGL87218.1"/>
    <property type="molecule type" value="Genomic_DNA"/>
</dbReference>
<accession>A0A1F7VAS4</accession>
<sequence length="265" mass="28960">MEQISLPTKIDYQREADARTGTLVIEPLYPGYGTTIGIALRRVLLSSLPGAAVTAVKIQNAPHEFTTLPKVQEDVLQIILNLKQLRVKVFSDEPVRLRLAAKGECRVTAADIEKDSNVIIVNPDLLIATLTARNAELEMDIWVSQGRGYVPTEAREKEKMEIGTIAIDSFFSPVHQVTFRIEPARVGQMTNYDKLIMNISTDGTITAAEAVLAAGKLLTSHLMLVSESLVTAAETAAADTTVTVPEETAVAPKKKRGRKPKVKEE</sequence>
<dbReference type="GO" id="GO:0006351">
    <property type="term" value="P:DNA-templated transcription"/>
    <property type="evidence" value="ECO:0007669"/>
    <property type="project" value="InterPro"/>
</dbReference>
<evidence type="ECO:0000256" key="7">
    <source>
        <dbReference type="ARBA" id="ARBA00023163"/>
    </source>
</evidence>
<dbReference type="NCBIfam" id="TIGR02027">
    <property type="entry name" value="rpoA"/>
    <property type="match status" value="1"/>
</dbReference>
<evidence type="ECO:0000256" key="6">
    <source>
        <dbReference type="ARBA" id="ARBA00022695"/>
    </source>
</evidence>
<keyword evidence="6" id="KW-0548">Nucleotidyltransferase</keyword>
<dbReference type="GO" id="GO:0046983">
    <property type="term" value="F:protein dimerization activity"/>
    <property type="evidence" value="ECO:0007669"/>
    <property type="project" value="InterPro"/>
</dbReference>
<dbReference type="GO" id="GO:0005737">
    <property type="term" value="C:cytoplasm"/>
    <property type="evidence" value="ECO:0007669"/>
    <property type="project" value="UniProtKB-ARBA"/>
</dbReference>
<dbReference type="GO" id="GO:0003677">
    <property type="term" value="F:DNA binding"/>
    <property type="evidence" value="ECO:0007669"/>
    <property type="project" value="InterPro"/>
</dbReference>
<dbReference type="SUPFAM" id="SSF55257">
    <property type="entry name" value="RBP11-like subunits of RNA polymerase"/>
    <property type="match status" value="1"/>
</dbReference>
<dbReference type="Pfam" id="PF01000">
    <property type="entry name" value="RNA_pol_A_bac"/>
    <property type="match status" value="1"/>
</dbReference>